<dbReference type="EMBL" id="JBGMEK010000215">
    <property type="protein sequence ID" value="MFA0814049.1"/>
    <property type="molecule type" value="Genomic_DNA"/>
</dbReference>
<gene>
    <name evidence="1" type="ORF">ACCI49_24595</name>
</gene>
<sequence>MVDRNKVFAVDGSGDFVGAAQGIVAVAARIVGIAAAFLCGQAFAVGGTVVYSAGFLCAIDTAAVYAAEAVVSISVDNGCRDLGNIPKAKEIFRLSENASGSYKETSSSDGIENFLF</sequence>
<dbReference type="RefSeq" id="WP_371841894.1">
    <property type="nucleotide sequence ID" value="NZ_JBGMEK010000215.1"/>
</dbReference>
<proteinExistence type="predicted"/>
<keyword evidence="2" id="KW-1185">Reference proteome</keyword>
<dbReference type="Proteomes" id="UP001569428">
    <property type="component" value="Unassembled WGS sequence"/>
</dbReference>
<evidence type="ECO:0000313" key="2">
    <source>
        <dbReference type="Proteomes" id="UP001569428"/>
    </source>
</evidence>
<protein>
    <submittedName>
        <fullName evidence="1">Uncharacterized protein</fullName>
    </submittedName>
</protein>
<comment type="caution">
    <text evidence="1">The sequence shown here is derived from an EMBL/GenBank/DDBJ whole genome shotgun (WGS) entry which is preliminary data.</text>
</comment>
<reference evidence="1 2" key="1">
    <citation type="submission" date="2024-08" db="EMBL/GenBank/DDBJ databases">
        <authorList>
            <person name="Ishaq N."/>
        </authorList>
    </citation>
    <scope>NUCLEOTIDE SEQUENCE [LARGE SCALE GENOMIC DNA]</scope>
    <source>
        <strain evidence="1 2">DSM 18651</strain>
    </source>
</reference>
<evidence type="ECO:0000313" key="1">
    <source>
        <dbReference type="EMBL" id="MFA0814049.1"/>
    </source>
</evidence>
<accession>A0ABV4P6U1</accession>
<organism evidence="1 2">
    <name type="scientific">Microbulbifer epialgicus</name>
    <dbReference type="NCBI Taxonomy" id="393907"/>
    <lineage>
        <taxon>Bacteria</taxon>
        <taxon>Pseudomonadati</taxon>
        <taxon>Pseudomonadota</taxon>
        <taxon>Gammaproteobacteria</taxon>
        <taxon>Cellvibrionales</taxon>
        <taxon>Microbulbiferaceae</taxon>
        <taxon>Microbulbifer</taxon>
    </lineage>
</organism>
<name>A0ABV4P6U1_9GAMM</name>